<keyword evidence="4" id="KW-1185">Reference proteome</keyword>
<dbReference type="SUPFAM" id="SSF50447">
    <property type="entry name" value="Translation proteins"/>
    <property type="match status" value="1"/>
</dbReference>
<evidence type="ECO:0000313" key="4">
    <source>
        <dbReference type="Proteomes" id="UP001439008"/>
    </source>
</evidence>
<sequence>ETIEKQLKPKHRPEIIGEALIKQLFKSYVKNDHGVRSPIAGSIVTSGQLKKGLGIFILRNGKEIYRNDDGIETLRRFKDYVDEVEKGKECGVSLGSCLVHKEGDVIKGYKLVPLKREVLIVYKD</sequence>
<dbReference type="PANTHER" id="PTHR43381:SF5">
    <property type="entry name" value="TR-TYPE G DOMAIN-CONTAINING PROTEIN"/>
    <property type="match status" value="1"/>
</dbReference>
<gene>
    <name evidence="3" type="ORF">MHBO_003009</name>
</gene>
<comment type="caution">
    <text evidence="3">The sequence shown here is derived from an EMBL/GenBank/DDBJ whole genome shotgun (WGS) entry which is preliminary data.</text>
</comment>
<dbReference type="Gene3D" id="2.40.30.10">
    <property type="entry name" value="Translation factors"/>
    <property type="match status" value="1"/>
</dbReference>
<dbReference type="Proteomes" id="UP001439008">
    <property type="component" value="Unassembled WGS sequence"/>
</dbReference>
<keyword evidence="1" id="KW-0547">Nucleotide-binding</keyword>
<name>A0ABV2AP78_9EUKA</name>
<proteinExistence type="predicted"/>
<reference evidence="3 4" key="1">
    <citation type="journal article" date="2024" name="BMC Biol.">
        <title>Comparative genomics of Ascetosporea gives new insight into the evolutionary basis for animal parasitism in Rhizaria.</title>
        <authorList>
            <person name="Hiltunen Thoren M."/>
            <person name="Onut-Brannstrom I."/>
            <person name="Alfjorden A."/>
            <person name="Peckova H."/>
            <person name="Swords F."/>
            <person name="Hooper C."/>
            <person name="Holzer A.S."/>
            <person name="Bass D."/>
            <person name="Burki F."/>
        </authorList>
    </citation>
    <scope>NUCLEOTIDE SEQUENCE [LARGE SCALE GENOMIC DNA]</scope>
    <source>
        <strain evidence="3">20-A016</strain>
    </source>
</reference>
<dbReference type="InterPro" id="IPR015760">
    <property type="entry name" value="TIF_IF2"/>
</dbReference>
<dbReference type="EMBL" id="JBDODL010001393">
    <property type="protein sequence ID" value="MES1921480.1"/>
    <property type="molecule type" value="Genomic_DNA"/>
</dbReference>
<evidence type="ECO:0000256" key="2">
    <source>
        <dbReference type="ARBA" id="ARBA00023134"/>
    </source>
</evidence>
<accession>A0ABV2AP78</accession>
<feature type="non-terminal residue" evidence="3">
    <location>
        <position position="1"/>
    </location>
</feature>
<keyword evidence="2" id="KW-0342">GTP-binding</keyword>
<dbReference type="PANTHER" id="PTHR43381">
    <property type="entry name" value="TRANSLATION INITIATION FACTOR IF-2-RELATED"/>
    <property type="match status" value="1"/>
</dbReference>
<organism evidence="3 4">
    <name type="scientific">Bonamia ostreae</name>
    <dbReference type="NCBI Taxonomy" id="126728"/>
    <lineage>
        <taxon>Eukaryota</taxon>
        <taxon>Sar</taxon>
        <taxon>Rhizaria</taxon>
        <taxon>Endomyxa</taxon>
        <taxon>Ascetosporea</taxon>
        <taxon>Haplosporida</taxon>
        <taxon>Bonamia</taxon>
    </lineage>
</organism>
<evidence type="ECO:0000256" key="1">
    <source>
        <dbReference type="ARBA" id="ARBA00022741"/>
    </source>
</evidence>
<evidence type="ECO:0000313" key="3">
    <source>
        <dbReference type="EMBL" id="MES1921480.1"/>
    </source>
</evidence>
<protein>
    <submittedName>
        <fullName evidence="3">Uncharacterized protein</fullName>
    </submittedName>
</protein>
<dbReference type="InterPro" id="IPR009000">
    <property type="entry name" value="Transl_B-barrel_sf"/>
</dbReference>